<comment type="caution">
    <text evidence="1">The sequence shown here is derived from an EMBL/GenBank/DDBJ whole genome shotgun (WGS) entry which is preliminary data.</text>
</comment>
<proteinExistence type="predicted"/>
<evidence type="ECO:0000313" key="1">
    <source>
        <dbReference type="EMBL" id="KAJ1367166.1"/>
    </source>
</evidence>
<keyword evidence="2" id="KW-1185">Reference proteome</keyword>
<protein>
    <submittedName>
        <fullName evidence="1">Uncharacterized protein</fullName>
    </submittedName>
</protein>
<name>A0AAD5R0H1_PARTN</name>
<dbReference type="AlphaFoldDB" id="A0AAD5R0H1"/>
<evidence type="ECO:0000313" key="2">
    <source>
        <dbReference type="Proteomes" id="UP001196413"/>
    </source>
</evidence>
<gene>
    <name evidence="1" type="ORF">KIN20_028023</name>
</gene>
<organism evidence="1 2">
    <name type="scientific">Parelaphostrongylus tenuis</name>
    <name type="common">Meningeal worm</name>
    <dbReference type="NCBI Taxonomy" id="148309"/>
    <lineage>
        <taxon>Eukaryota</taxon>
        <taxon>Metazoa</taxon>
        <taxon>Ecdysozoa</taxon>
        <taxon>Nematoda</taxon>
        <taxon>Chromadorea</taxon>
        <taxon>Rhabditida</taxon>
        <taxon>Rhabditina</taxon>
        <taxon>Rhabditomorpha</taxon>
        <taxon>Strongyloidea</taxon>
        <taxon>Metastrongylidae</taxon>
        <taxon>Parelaphostrongylus</taxon>
    </lineage>
</organism>
<reference evidence="1" key="1">
    <citation type="submission" date="2021-06" db="EMBL/GenBank/DDBJ databases">
        <title>Parelaphostrongylus tenuis whole genome reference sequence.</title>
        <authorList>
            <person name="Garwood T.J."/>
            <person name="Larsen P.A."/>
            <person name="Fountain-Jones N.M."/>
            <person name="Garbe J.R."/>
            <person name="Macchietto M.G."/>
            <person name="Kania S.A."/>
            <person name="Gerhold R.W."/>
            <person name="Richards J.E."/>
            <person name="Wolf T.M."/>
        </authorList>
    </citation>
    <scope>NUCLEOTIDE SEQUENCE</scope>
    <source>
        <strain evidence="1">MNPRO001-30</strain>
        <tissue evidence="1">Meninges</tissue>
    </source>
</reference>
<sequence>MCARIAEEVVVSGISVILSRSRSARESFSERFWAYYIPRNRSNCNGQGRTIHLAKLSFKISTLQLNPKDYQKRYIGTHGERNEKGETPCKIKVLDDDQQSRDTPCTGFI</sequence>
<dbReference type="EMBL" id="JAHQIW010005789">
    <property type="protein sequence ID" value="KAJ1367166.1"/>
    <property type="molecule type" value="Genomic_DNA"/>
</dbReference>
<dbReference type="Proteomes" id="UP001196413">
    <property type="component" value="Unassembled WGS sequence"/>
</dbReference>
<accession>A0AAD5R0H1</accession>